<dbReference type="PROSITE" id="PS50240">
    <property type="entry name" value="TRYPSIN_DOM"/>
    <property type="match status" value="1"/>
</dbReference>
<comment type="caution">
    <text evidence="10">The sequence shown here is derived from an EMBL/GenBank/DDBJ whole genome shotgun (WGS) entry which is preliminary data.</text>
</comment>
<reference evidence="11" key="1">
    <citation type="submission" date="2016-09" db="EMBL/GenBank/DDBJ databases">
        <authorList>
            <person name="Gulvik C.A."/>
        </authorList>
    </citation>
    <scope>NUCLEOTIDE SEQUENCE [LARGE SCALE GENOMIC DNA]</scope>
    <source>
        <strain evidence="11">LMG 8895</strain>
    </source>
</reference>
<dbReference type="PRINTS" id="PR00839">
    <property type="entry name" value="V8PROTEASE"/>
</dbReference>
<dbReference type="PANTHER" id="PTHR15462:SF8">
    <property type="entry name" value="SERINE PROTEASE"/>
    <property type="match status" value="1"/>
</dbReference>
<protein>
    <recommendedName>
        <fullName evidence="7">Serine protease</fullName>
        <ecNumber evidence="7">3.4.21.-</ecNumber>
    </recommendedName>
</protein>
<evidence type="ECO:0000313" key="11">
    <source>
        <dbReference type="Proteomes" id="UP000095094"/>
    </source>
</evidence>
<dbReference type="SUPFAM" id="SSF50494">
    <property type="entry name" value="Trypsin-like serine proteases"/>
    <property type="match status" value="1"/>
</dbReference>
<sequence>MKKYLLMYLSIFSVLFVSNQFVYAEDSEVSVFDVEQNMELEENIVEDVTLESSVFESSLPIEEYSSAWVEGNAVPEPYGIIGSDDRYRVDTTKYPNSAVVRLGFSNGIRDYAGTGFLVSPDTVVTAAHCVYSNGRWTINGLKIQPGYDSGYLPFGQTSDIRSVYILKSWKSGGGAYGSKYNTKDDIAVIKLKKKIGDRTGYFGMRQAVSGNVNVTGYPGSNNATDKNKYGKMYSSFGPIVSSTSYELSYRIDTTSGHSGSPIHTPDHYTVGVHVGGGSVMNDGVRFNDEYYNFVKGIKDQYVAKQFNKNVTVTKEGTTIWGNFDWNNKKGNTTGKLGKVYKAKYVYKLDNNNSYYSLYNVDGSWAGYINSGACTEVKSQSLNKNVTITKEGLTLWENFFFSGKKGNTAGKLGKVYNAKLTYTLGNGVKYYSLYNAEGSWAGYINSSAAKELKADTLNKDITITKEGFTTWGNFYFSNKKGNTQGSLGKVYKAKYTYTLGNGVKYYSLYNSNDSWAGYLNASAAKELKAEALNRNITIAKEGYTIWSNFYFSAKKGNTTGKLKTKYNAKYVYTLGNGVKYYSLYDSSNVWSGYLNTGAATNVRSLMNSGQTSESSTSESVPEQEFSDGTEENIDPELETMISSNSDNIDPIND</sequence>
<evidence type="ECO:0000256" key="4">
    <source>
        <dbReference type="ARBA" id="ARBA00022801"/>
    </source>
</evidence>
<feature type="compositionally biased region" description="Acidic residues" evidence="8">
    <location>
        <begin position="623"/>
        <end position="636"/>
    </location>
</feature>
<feature type="domain" description="Peptidase S1" evidence="9">
    <location>
        <begin position="80"/>
        <end position="331"/>
    </location>
</feature>
<dbReference type="Proteomes" id="UP000095094">
    <property type="component" value="Unassembled WGS sequence"/>
</dbReference>
<organism evidence="10 11">
    <name type="scientific">Enterococcus termitis</name>
    <dbReference type="NCBI Taxonomy" id="332950"/>
    <lineage>
        <taxon>Bacteria</taxon>
        <taxon>Bacillati</taxon>
        <taxon>Bacillota</taxon>
        <taxon>Bacilli</taxon>
        <taxon>Lactobacillales</taxon>
        <taxon>Enterococcaceae</taxon>
        <taxon>Enterococcus</taxon>
    </lineage>
</organism>
<dbReference type="EC" id="3.4.21.-" evidence="7"/>
<dbReference type="PROSITE" id="PS00134">
    <property type="entry name" value="TRYPSIN_HIS"/>
    <property type="match status" value="1"/>
</dbReference>
<feature type="active site" description="Charge relay system" evidence="6">
    <location>
        <position position="128"/>
    </location>
</feature>
<feature type="region of interest" description="Disordered" evidence="8">
    <location>
        <begin position="605"/>
        <end position="652"/>
    </location>
</feature>
<dbReference type="InterPro" id="IPR050966">
    <property type="entry name" value="Glutamyl_endopeptidase"/>
</dbReference>
<feature type="active site" description="Charge relay system" evidence="6">
    <location>
        <position position="185"/>
    </location>
</feature>
<dbReference type="OrthoDB" id="191045at2"/>
<dbReference type="AlphaFoldDB" id="A0A1E5H4A9"/>
<evidence type="ECO:0000256" key="5">
    <source>
        <dbReference type="ARBA" id="ARBA00022825"/>
    </source>
</evidence>
<dbReference type="EMBL" id="MIJY01000003">
    <property type="protein sequence ID" value="OEG19676.1"/>
    <property type="molecule type" value="Genomic_DNA"/>
</dbReference>
<feature type="chain" id="PRO_5009028004" description="Serine protease" evidence="7">
    <location>
        <begin position="25"/>
        <end position="652"/>
    </location>
</feature>
<dbReference type="GO" id="GO:0004252">
    <property type="term" value="F:serine-type endopeptidase activity"/>
    <property type="evidence" value="ECO:0007669"/>
    <property type="project" value="InterPro"/>
</dbReference>
<keyword evidence="5 7" id="KW-0720">Serine protease</keyword>
<dbReference type="InterPro" id="IPR018114">
    <property type="entry name" value="TRYPSIN_HIS"/>
</dbReference>
<dbReference type="InterPro" id="IPR043504">
    <property type="entry name" value="Peptidase_S1_PA_chymotrypsin"/>
</dbReference>
<evidence type="ECO:0000256" key="1">
    <source>
        <dbReference type="ARBA" id="ARBA00008764"/>
    </source>
</evidence>
<dbReference type="PANTHER" id="PTHR15462">
    <property type="entry name" value="SERINE PROTEASE"/>
    <property type="match status" value="1"/>
</dbReference>
<gene>
    <name evidence="10" type="ORF">BCR25_14600</name>
</gene>
<evidence type="ECO:0000256" key="6">
    <source>
        <dbReference type="PIRSR" id="PIRSR608256-1"/>
    </source>
</evidence>
<feature type="active site" description="Charge relay system" evidence="6">
    <location>
        <position position="258"/>
    </location>
</feature>
<comment type="similarity">
    <text evidence="1 7">Belongs to the peptidase S1B family.</text>
</comment>
<dbReference type="InterPro" id="IPR001254">
    <property type="entry name" value="Trypsin_dom"/>
</dbReference>
<keyword evidence="4 7" id="KW-0378">Hydrolase</keyword>
<keyword evidence="11" id="KW-1185">Reference proteome</keyword>
<dbReference type="Pfam" id="PF00089">
    <property type="entry name" value="Trypsin"/>
    <property type="match status" value="1"/>
</dbReference>
<evidence type="ECO:0000256" key="8">
    <source>
        <dbReference type="SAM" id="MobiDB-lite"/>
    </source>
</evidence>
<keyword evidence="3 7" id="KW-0732">Signal</keyword>
<dbReference type="InterPro" id="IPR009003">
    <property type="entry name" value="Peptidase_S1_PA"/>
</dbReference>
<feature type="signal peptide" evidence="7">
    <location>
        <begin position="1"/>
        <end position="24"/>
    </location>
</feature>
<dbReference type="GO" id="GO:0006508">
    <property type="term" value="P:proteolysis"/>
    <property type="evidence" value="ECO:0007669"/>
    <property type="project" value="UniProtKB-KW"/>
</dbReference>
<evidence type="ECO:0000256" key="7">
    <source>
        <dbReference type="RuleBase" id="RU004296"/>
    </source>
</evidence>
<proteinExistence type="inferred from homology"/>
<dbReference type="InterPro" id="IPR008256">
    <property type="entry name" value="Peptidase_S1B"/>
</dbReference>
<dbReference type="Gene3D" id="2.40.10.10">
    <property type="entry name" value="Trypsin-like serine proteases"/>
    <property type="match status" value="2"/>
</dbReference>
<keyword evidence="2 7" id="KW-0645">Protease</keyword>
<name>A0A1E5H4A9_9ENTE</name>
<evidence type="ECO:0000313" key="10">
    <source>
        <dbReference type="EMBL" id="OEG19676.1"/>
    </source>
</evidence>
<accession>A0A1E5H4A9</accession>
<dbReference type="RefSeq" id="WP_069662291.1">
    <property type="nucleotide sequence ID" value="NZ_JBHUJJ010000001.1"/>
</dbReference>
<evidence type="ECO:0000256" key="3">
    <source>
        <dbReference type="ARBA" id="ARBA00022729"/>
    </source>
</evidence>
<evidence type="ECO:0000259" key="9">
    <source>
        <dbReference type="PROSITE" id="PS50240"/>
    </source>
</evidence>
<evidence type="ECO:0000256" key="2">
    <source>
        <dbReference type="ARBA" id="ARBA00022670"/>
    </source>
</evidence>